<dbReference type="Pfam" id="PF00390">
    <property type="entry name" value="malic"/>
    <property type="match status" value="1"/>
</dbReference>
<feature type="active site" description="Proton acceptor" evidence="8">
    <location>
        <position position="97"/>
    </location>
</feature>
<keyword evidence="14" id="KW-1185">Reference proteome</keyword>
<comment type="caution">
    <text evidence="13">The sequence shown here is derived from an EMBL/GenBank/DDBJ whole genome shotgun (WGS) entry which is preliminary data.</text>
</comment>
<dbReference type="PIRSF" id="PIRSF036684">
    <property type="entry name" value="ME_PTA"/>
    <property type="match status" value="1"/>
</dbReference>
<comment type="similarity">
    <text evidence="3">In the N-terminal section; belongs to the malic enzymes family.</text>
</comment>
<dbReference type="InterPro" id="IPR037062">
    <property type="entry name" value="Malic_N_dom_sf"/>
</dbReference>
<dbReference type="Gene3D" id="3.40.50.10380">
    <property type="entry name" value="Malic enzyme, N-terminal domain"/>
    <property type="match status" value="1"/>
</dbReference>
<sequence>MDEMNKINYTEALEYHQKDKPGKIAISATKPLVTQHDLSLAYSPGVAAPCLEIAKDTDEMYKYTARGNLVAVISNGTAVLGLGNLGAAASKPVMEGKAVLFKKFADIDAIDLEVDTKDPEEFINAVKYLGYSFGGINLEDIKAPECFVIEEKLKSLMDIPVFHDDQHGTAIITAAGLINAAHITNRRLENLKIVVNGAGAAAIACIDLLIALGADKSKIILCDTKGVIYQGRTEGMNKWKEAYANSTQLRTLEEALKDADVFIGLSVKGAVTKEMVSKMANNPIIFAMANPDPEITPEEIKQIRNDAIIATGRSDYNNQINNVMGFPYIFRGALDVRAKTINTEMKIAAAKAIADLARKPVPEEVYKAYAGRKMIFGNEYIIPVPFDPRLITVVPVAVAKAAIDSDVAKISDFNLNKYKKELESRLNPTSNYMNFLSEKIHNAPLKRIIFAEGEEEEIIVAAIMMRDEKYGNPILIGRMERIEAKLKQLGQDISLDGITIMNAALTDKLEIYIDYLYKRLQRKGYLYRDCAKLVKTDKNIFAACMLACGDGDALLTGITKSYVDSLEDILKVISRKPNRRILGYSIMIAKDNNIIISDNCITEYPNSRELAEIAAQTAEIVKDMGIVPRVALLSFSSFGNSSKEKTAHIREAVNILDNFSEDKSKLNDMEVDFEYDGEMSVKVALDSNLRKLYKFCRLSGPANVLIMPGLNSAAISTELLQEFSSNSFIGPITNGFEKPVQILQATASASEILKIATFACVEAIK</sequence>
<comment type="cofactor">
    <cofactor evidence="2">
        <name>Mg(2+)</name>
        <dbReference type="ChEBI" id="CHEBI:18420"/>
    </cofactor>
</comment>
<feature type="binding site" evidence="9">
    <location>
        <position position="139"/>
    </location>
    <ligand>
        <name>a divalent metal cation</name>
        <dbReference type="ChEBI" id="CHEBI:60240"/>
    </ligand>
</feature>
<dbReference type="Gene3D" id="3.40.50.720">
    <property type="entry name" value="NAD(P)-binding Rossmann-like Domain"/>
    <property type="match status" value="1"/>
</dbReference>
<proteinExistence type="inferred from homology"/>
<comment type="cofactor">
    <cofactor evidence="1">
        <name>Mn(2+)</name>
        <dbReference type="ChEBI" id="CHEBI:29035"/>
    </cofactor>
</comment>
<evidence type="ECO:0000256" key="9">
    <source>
        <dbReference type="PIRSR" id="PIRSR036684-2"/>
    </source>
</evidence>
<dbReference type="EMBL" id="LAOI01000001">
    <property type="protein sequence ID" value="KJV89878.1"/>
    <property type="molecule type" value="Genomic_DNA"/>
</dbReference>
<gene>
    <name evidence="13" type="primary">tme</name>
    <name evidence="13" type="ORF">RBEAN4_0867</name>
</gene>
<feature type="binding site" evidence="10">
    <location>
        <position position="290"/>
    </location>
    <ligand>
        <name>a divalent metal cation</name>
        <dbReference type="ChEBI" id="CHEBI:60240"/>
    </ligand>
</feature>
<dbReference type="SUPFAM" id="SSF51735">
    <property type="entry name" value="NAD(P)-binding Rossmann-fold domains"/>
    <property type="match status" value="1"/>
</dbReference>
<evidence type="ECO:0000256" key="5">
    <source>
        <dbReference type="ARBA" id="ARBA00022723"/>
    </source>
</evidence>
<evidence type="ECO:0000256" key="8">
    <source>
        <dbReference type="PIRSR" id="PIRSR036684-1"/>
    </source>
</evidence>
<dbReference type="SUPFAM" id="SSF53223">
    <property type="entry name" value="Aminoacid dehydrogenase-like, N-terminal domain"/>
    <property type="match status" value="1"/>
</dbReference>
<dbReference type="GO" id="GO:0051287">
    <property type="term" value="F:NAD binding"/>
    <property type="evidence" value="ECO:0007669"/>
    <property type="project" value="InterPro"/>
</dbReference>
<dbReference type="InterPro" id="IPR042112">
    <property type="entry name" value="P_AcTrfase_dom2"/>
</dbReference>
<evidence type="ECO:0000259" key="12">
    <source>
        <dbReference type="SMART" id="SM01274"/>
    </source>
</evidence>
<feature type="domain" description="Malic enzyme N-terminal" evidence="12">
    <location>
        <begin position="21"/>
        <end position="154"/>
    </location>
</feature>
<dbReference type="InterPro" id="IPR002505">
    <property type="entry name" value="PTA_PTB"/>
</dbReference>
<accession>A0A0F3QBF0</accession>
<dbReference type="SMART" id="SM01274">
    <property type="entry name" value="malic"/>
    <property type="match status" value="1"/>
</dbReference>
<dbReference type="FunFam" id="3.40.50.720:FF:000095">
    <property type="entry name" value="NADP-dependent malic enzyme"/>
    <property type="match status" value="1"/>
</dbReference>
<dbReference type="GO" id="GO:0046872">
    <property type="term" value="F:metal ion binding"/>
    <property type="evidence" value="ECO:0007669"/>
    <property type="project" value="UniProtKB-KW"/>
</dbReference>
<dbReference type="Gene3D" id="3.40.50.10950">
    <property type="match status" value="1"/>
</dbReference>
<reference evidence="13 14" key="1">
    <citation type="submission" date="2015-02" db="EMBL/GenBank/DDBJ databases">
        <title>Genome Sequencing of Rickettsiales.</title>
        <authorList>
            <person name="Daugherty S.C."/>
            <person name="Su Q."/>
            <person name="Abolude K."/>
            <person name="Beier-Sexton M."/>
            <person name="Carlyon J.A."/>
            <person name="Carter R."/>
            <person name="Day N.P."/>
            <person name="Dumler S.J."/>
            <person name="Dyachenko V."/>
            <person name="Godinez A."/>
            <person name="Kurtti T.J."/>
            <person name="Lichay M."/>
            <person name="Mullins K.E."/>
            <person name="Ott S."/>
            <person name="Pappas-Brown V."/>
            <person name="Paris D.H."/>
            <person name="Patel P."/>
            <person name="Richards A.L."/>
            <person name="Sadzewicz L."/>
            <person name="Sears K."/>
            <person name="Seidman D."/>
            <person name="Sengamalay N."/>
            <person name="Stenos J."/>
            <person name="Tallon L.J."/>
            <person name="Vincent G."/>
            <person name="Fraser C.M."/>
            <person name="Munderloh U."/>
            <person name="Dunning-Hotopp J.C."/>
        </authorList>
    </citation>
    <scope>NUCLEOTIDE SEQUENCE [LARGE SCALE GENOMIC DNA]</scope>
    <source>
        <strain evidence="13 14">RML An4</strain>
    </source>
</reference>
<dbReference type="PANTHER" id="PTHR43237">
    <property type="entry name" value="NADP-DEPENDENT MALIC ENZYME"/>
    <property type="match status" value="1"/>
</dbReference>
<name>A0A0F3QBF0_RICBE</name>
<dbReference type="SMART" id="SM00919">
    <property type="entry name" value="Malic_M"/>
    <property type="match status" value="1"/>
</dbReference>
<evidence type="ECO:0000256" key="1">
    <source>
        <dbReference type="ARBA" id="ARBA00001936"/>
    </source>
</evidence>
<evidence type="ECO:0000313" key="14">
    <source>
        <dbReference type="Proteomes" id="UP000033661"/>
    </source>
</evidence>
<dbReference type="InterPro" id="IPR012188">
    <property type="entry name" value="ME_PTA"/>
</dbReference>
<keyword evidence="6 13" id="KW-0560">Oxidoreductase</keyword>
<dbReference type="InterPro" id="IPR012302">
    <property type="entry name" value="Malic_NAD-bd"/>
</dbReference>
<dbReference type="GO" id="GO:0004473">
    <property type="term" value="F:malate dehydrogenase (decarboxylating) (NADP+) activity"/>
    <property type="evidence" value="ECO:0007669"/>
    <property type="project" value="UniProtKB-EC"/>
</dbReference>
<dbReference type="EC" id="1.1.1.40" evidence="13"/>
<evidence type="ECO:0000256" key="6">
    <source>
        <dbReference type="ARBA" id="ARBA00023002"/>
    </source>
</evidence>
<dbReference type="CDD" id="cd05311">
    <property type="entry name" value="NAD_bind_2_malic_enz"/>
    <property type="match status" value="1"/>
</dbReference>
<evidence type="ECO:0000256" key="4">
    <source>
        <dbReference type="ARBA" id="ARBA00008756"/>
    </source>
</evidence>
<dbReference type="Pfam" id="PF03949">
    <property type="entry name" value="Malic_M"/>
    <property type="match status" value="1"/>
</dbReference>
<dbReference type="Pfam" id="PF01515">
    <property type="entry name" value="PTA_PTB"/>
    <property type="match status" value="1"/>
</dbReference>
<dbReference type="InterPro" id="IPR042113">
    <property type="entry name" value="P_AcTrfase_dom1"/>
</dbReference>
<dbReference type="InterPro" id="IPR012301">
    <property type="entry name" value="Malic_N_dom"/>
</dbReference>
<dbReference type="PROSITE" id="PS00331">
    <property type="entry name" value="MALIC_ENZYMES"/>
    <property type="match status" value="1"/>
</dbReference>
<keyword evidence="7" id="KW-0511">Multifunctional enzyme</keyword>
<dbReference type="Proteomes" id="UP000033661">
    <property type="component" value="Unassembled WGS sequence"/>
</dbReference>
<dbReference type="InterPro" id="IPR045213">
    <property type="entry name" value="Malic_NAD-bd_bact_type"/>
</dbReference>
<evidence type="ECO:0000313" key="13">
    <source>
        <dbReference type="EMBL" id="KJV89878.1"/>
    </source>
</evidence>
<dbReference type="InterPro" id="IPR051674">
    <property type="entry name" value="Malate_Decarboxylase"/>
</dbReference>
<dbReference type="GO" id="GO:0006108">
    <property type="term" value="P:malate metabolic process"/>
    <property type="evidence" value="ECO:0007669"/>
    <property type="project" value="InterPro"/>
</dbReference>
<feature type="domain" description="Malic enzyme NAD-binding" evidence="11">
    <location>
        <begin position="166"/>
        <end position="403"/>
    </location>
</feature>
<dbReference type="InterPro" id="IPR036291">
    <property type="entry name" value="NAD(P)-bd_dom_sf"/>
</dbReference>
<evidence type="ECO:0000256" key="3">
    <source>
        <dbReference type="ARBA" id="ARBA00007686"/>
    </source>
</evidence>
<dbReference type="GO" id="GO:0016746">
    <property type="term" value="F:acyltransferase activity"/>
    <property type="evidence" value="ECO:0007669"/>
    <property type="project" value="InterPro"/>
</dbReference>
<keyword evidence="5 9" id="KW-0479">Metal-binding</keyword>
<dbReference type="AlphaFoldDB" id="A0A0F3QBF0"/>
<evidence type="ECO:0000256" key="2">
    <source>
        <dbReference type="ARBA" id="ARBA00001946"/>
    </source>
</evidence>
<dbReference type="FunFam" id="3.40.50.10380:FF:000003">
    <property type="entry name" value="NADP-dependent malic enzyme"/>
    <property type="match status" value="1"/>
</dbReference>
<protein>
    <submittedName>
        <fullName evidence="13">NADP-dependent malic enzyme</fullName>
        <ecNumber evidence="13">1.1.1.40</ecNumber>
    </submittedName>
</protein>
<feature type="binding site" evidence="10">
    <location>
        <position position="165"/>
    </location>
    <ligand>
        <name>a divalent metal cation</name>
        <dbReference type="ChEBI" id="CHEBI:60240"/>
    </ligand>
</feature>
<dbReference type="InterPro" id="IPR046346">
    <property type="entry name" value="Aminoacid_DH-like_N_sf"/>
</dbReference>
<feature type="binding site" evidence="9">
    <location>
        <position position="140"/>
    </location>
    <ligand>
        <name>a divalent metal cation</name>
        <dbReference type="ChEBI" id="CHEBI:60240"/>
    </ligand>
</feature>
<dbReference type="PANTHER" id="PTHR43237:SF4">
    <property type="entry name" value="NADP-DEPENDENT MALIC ENZYME"/>
    <property type="match status" value="1"/>
</dbReference>
<feature type="binding site" evidence="10">
    <location>
        <begin position="79"/>
        <end position="86"/>
    </location>
    <ligand>
        <name>NADP(+)</name>
        <dbReference type="ChEBI" id="CHEBI:58349"/>
    </ligand>
</feature>
<dbReference type="RefSeq" id="WP_045798957.1">
    <property type="nucleotide sequence ID" value="NZ_LAOI01000001.1"/>
</dbReference>
<comment type="similarity">
    <text evidence="4">In the C-terminal section; belongs to the phosphate acetyltransferase and butyryltransferase family.</text>
</comment>
<keyword evidence="10" id="KW-0521">NADP</keyword>
<dbReference type="SUPFAM" id="SSF53659">
    <property type="entry name" value="Isocitrate/Isopropylmalate dehydrogenase-like"/>
    <property type="match status" value="1"/>
</dbReference>
<evidence type="ECO:0000256" key="10">
    <source>
        <dbReference type="PIRSR" id="PIRSR036684-3"/>
    </source>
</evidence>
<evidence type="ECO:0000256" key="7">
    <source>
        <dbReference type="ARBA" id="ARBA00023268"/>
    </source>
</evidence>
<evidence type="ECO:0000259" key="11">
    <source>
        <dbReference type="SMART" id="SM00919"/>
    </source>
</evidence>
<dbReference type="InterPro" id="IPR015884">
    <property type="entry name" value="Malic_enzyme_CS"/>
</dbReference>
<dbReference type="PATRIC" id="fig|1359193.3.peg.839"/>
<organism evidence="13 14">
    <name type="scientific">Rickettsia bellii str. RML An4</name>
    <dbReference type="NCBI Taxonomy" id="1359193"/>
    <lineage>
        <taxon>Bacteria</taxon>
        <taxon>Pseudomonadati</taxon>
        <taxon>Pseudomonadota</taxon>
        <taxon>Alphaproteobacteria</taxon>
        <taxon>Rickettsiales</taxon>
        <taxon>Rickettsiaceae</taxon>
        <taxon>Rickettsieae</taxon>
        <taxon>Rickettsia</taxon>
        <taxon>belli group</taxon>
    </lineage>
</organism>
<dbReference type="Gene3D" id="3.40.50.10750">
    <property type="entry name" value="Isocitrate/Isopropylmalate dehydrogenase-like"/>
    <property type="match status" value="1"/>
</dbReference>